<proteinExistence type="inferred from homology"/>
<dbReference type="EMBL" id="KF900511">
    <property type="protein sequence ID" value="AIE97555.1"/>
    <property type="molecule type" value="Genomic_DNA"/>
</dbReference>
<dbReference type="Pfam" id="PF01025">
    <property type="entry name" value="GrpE"/>
    <property type="match status" value="1"/>
</dbReference>
<dbReference type="AlphaFoldDB" id="A0A075G0M6"/>
<dbReference type="HAMAP" id="MF_01151">
    <property type="entry name" value="GrpE"/>
    <property type="match status" value="1"/>
</dbReference>
<accession>A0A075G0M6</accession>
<evidence type="ECO:0000256" key="1">
    <source>
        <dbReference type="ARBA" id="ARBA00009054"/>
    </source>
</evidence>
<sequence length="190" mass="21888">MSDNEKNESALDKSLDDMMSNEKNTYNKDDKKAKIKESSTVLYKLQLNELKELLEKEKQKSLRLLADYQNLEKQTVARINARGDKIILDFLTVYEDFIRAKNAYEKEGGNVGSLNGIIKNMKSILDHYQVKPIEAEGKKLDPKLHEVVQEIEDPNHEEGTIVKEIAKGYIIRDEVIKYSKVCVSKKLIKK</sequence>
<feature type="coiled-coil region" evidence="5">
    <location>
        <begin position="40"/>
        <end position="74"/>
    </location>
</feature>
<dbReference type="PANTHER" id="PTHR21237:SF23">
    <property type="entry name" value="GRPE PROTEIN HOMOLOG, MITOCHONDRIAL"/>
    <property type="match status" value="1"/>
</dbReference>
<dbReference type="InterPro" id="IPR000740">
    <property type="entry name" value="GrpE"/>
</dbReference>
<comment type="similarity">
    <text evidence="1 4">Belongs to the GrpE family.</text>
</comment>
<feature type="region of interest" description="Disordered" evidence="6">
    <location>
        <begin position="1"/>
        <end position="31"/>
    </location>
</feature>
<comment type="function">
    <text evidence="3">Participates actively in the response to hyperosmotic and heat shock by preventing the aggregation of stress-denatured proteins, in association with DnaK and GrpE. It is the nucleotide exchange factor for DnaK and may function as a thermosensor. Unfolded proteins bind initially to DnaJ; upon interaction with the DnaJ-bound protein, DnaK hydrolyzes its bound ATP, resulting in the formation of a stable complex. GrpE releases ADP from DnaK; ATP binding to DnaK triggers the release of the substrate protein, thus completing the reaction cycle. Several rounds of ATP-dependent interactions between DnaJ, DnaK and GrpE are required for fully efficient folding.</text>
</comment>
<dbReference type="GO" id="GO:0042803">
    <property type="term" value="F:protein homodimerization activity"/>
    <property type="evidence" value="ECO:0007669"/>
    <property type="project" value="InterPro"/>
</dbReference>
<dbReference type="InterPro" id="IPR009012">
    <property type="entry name" value="GrpE_head"/>
</dbReference>
<dbReference type="PANTHER" id="PTHR21237">
    <property type="entry name" value="GRPE PROTEIN"/>
    <property type="match status" value="1"/>
</dbReference>
<dbReference type="PROSITE" id="PS01071">
    <property type="entry name" value="GRPE"/>
    <property type="match status" value="1"/>
</dbReference>
<gene>
    <name evidence="7" type="primary">GRPE</name>
</gene>
<organism evidence="7">
    <name type="scientific">uncultured marine thaumarchaeote KM3_01_F02</name>
    <dbReference type="NCBI Taxonomy" id="1455952"/>
    <lineage>
        <taxon>Archaea</taxon>
        <taxon>Nitrososphaerota</taxon>
        <taxon>environmental samples</taxon>
    </lineage>
</organism>
<name>A0A075G0M6_9ARCH</name>
<dbReference type="GO" id="GO:0000774">
    <property type="term" value="F:adenyl-nucleotide exchange factor activity"/>
    <property type="evidence" value="ECO:0007669"/>
    <property type="project" value="InterPro"/>
</dbReference>
<evidence type="ECO:0000256" key="2">
    <source>
        <dbReference type="ARBA" id="ARBA00023186"/>
    </source>
</evidence>
<protein>
    <recommendedName>
        <fullName evidence="3">Protein GrpE</fullName>
    </recommendedName>
</protein>
<evidence type="ECO:0000256" key="5">
    <source>
        <dbReference type="SAM" id="Coils"/>
    </source>
</evidence>
<evidence type="ECO:0000256" key="4">
    <source>
        <dbReference type="RuleBase" id="RU004478"/>
    </source>
</evidence>
<dbReference type="SUPFAM" id="SSF58014">
    <property type="entry name" value="Coiled-coil domain of nucleotide exchange factor GrpE"/>
    <property type="match status" value="1"/>
</dbReference>
<dbReference type="GO" id="GO:0051087">
    <property type="term" value="F:protein-folding chaperone binding"/>
    <property type="evidence" value="ECO:0007669"/>
    <property type="project" value="InterPro"/>
</dbReference>
<dbReference type="InterPro" id="IPR013805">
    <property type="entry name" value="GrpE_CC"/>
</dbReference>
<keyword evidence="5" id="KW-0175">Coiled coil</keyword>
<dbReference type="GO" id="GO:0006457">
    <property type="term" value="P:protein folding"/>
    <property type="evidence" value="ECO:0007669"/>
    <property type="project" value="InterPro"/>
</dbReference>
<evidence type="ECO:0000256" key="6">
    <source>
        <dbReference type="SAM" id="MobiDB-lite"/>
    </source>
</evidence>
<dbReference type="Gene3D" id="2.30.22.10">
    <property type="entry name" value="Head domain of nucleotide exchange factor GrpE"/>
    <property type="match status" value="1"/>
</dbReference>
<dbReference type="GO" id="GO:0051082">
    <property type="term" value="F:unfolded protein binding"/>
    <property type="evidence" value="ECO:0007669"/>
    <property type="project" value="TreeGrafter"/>
</dbReference>
<dbReference type="SUPFAM" id="SSF51064">
    <property type="entry name" value="Head domain of nucleotide exchange factor GrpE"/>
    <property type="match status" value="1"/>
</dbReference>
<evidence type="ECO:0000256" key="3">
    <source>
        <dbReference type="RuleBase" id="RU000639"/>
    </source>
</evidence>
<dbReference type="PRINTS" id="PR00773">
    <property type="entry name" value="GRPEPROTEIN"/>
</dbReference>
<evidence type="ECO:0000313" key="7">
    <source>
        <dbReference type="EMBL" id="AIE97555.1"/>
    </source>
</evidence>
<keyword evidence="3 7" id="KW-0346">Stress response</keyword>
<feature type="compositionally biased region" description="Basic and acidic residues" evidence="6">
    <location>
        <begin position="1"/>
        <end position="16"/>
    </location>
</feature>
<dbReference type="Gene3D" id="3.90.20.20">
    <property type="match status" value="1"/>
</dbReference>
<reference evidence="7" key="1">
    <citation type="journal article" date="2014" name="Genome Biol. Evol.">
        <title>Pangenome evidence for extensive interdomain horizontal transfer affecting lineage core and shell genes in uncultured planktonic thaumarchaeota and euryarchaeota.</title>
        <authorList>
            <person name="Deschamps P."/>
            <person name="Zivanovic Y."/>
            <person name="Moreira D."/>
            <person name="Rodriguez-Valera F."/>
            <person name="Lopez-Garcia P."/>
        </authorList>
    </citation>
    <scope>NUCLEOTIDE SEQUENCE</scope>
</reference>
<keyword evidence="2 3" id="KW-0143">Chaperone</keyword>